<dbReference type="NCBIfam" id="TIGR01174">
    <property type="entry name" value="ftsA"/>
    <property type="match status" value="1"/>
</dbReference>
<dbReference type="PANTHER" id="PTHR32432">
    <property type="entry name" value="CELL DIVISION PROTEIN FTSA-RELATED"/>
    <property type="match status" value="1"/>
</dbReference>
<reference evidence="8 9" key="1">
    <citation type="journal article" date="2016" name="Nat. Commun.">
        <title>Thousands of microbial genomes shed light on interconnected biogeochemical processes in an aquifer system.</title>
        <authorList>
            <person name="Anantharaman K."/>
            <person name="Brown C.T."/>
            <person name="Hug L.A."/>
            <person name="Sharon I."/>
            <person name="Castelle C.J."/>
            <person name="Probst A.J."/>
            <person name="Thomas B.C."/>
            <person name="Singh A."/>
            <person name="Wilkins M.J."/>
            <person name="Karaoz U."/>
            <person name="Brodie E.L."/>
            <person name="Williams K.H."/>
            <person name="Hubbard S.S."/>
            <person name="Banfield J.F."/>
        </authorList>
    </citation>
    <scope>NUCLEOTIDE SEQUENCE [LARGE SCALE GENOMIC DNA]</scope>
</reference>
<dbReference type="Proteomes" id="UP000177159">
    <property type="component" value="Unassembled WGS sequence"/>
</dbReference>
<evidence type="ECO:0000256" key="1">
    <source>
        <dbReference type="ARBA" id="ARBA00022475"/>
    </source>
</evidence>
<accession>A0A1F7H071</accession>
<dbReference type="Gene3D" id="3.30.1490.110">
    <property type="match status" value="1"/>
</dbReference>
<dbReference type="HAMAP" id="MF_02033">
    <property type="entry name" value="FtsA"/>
    <property type="match status" value="1"/>
</dbReference>
<sequence length="423" mass="45954">MADTILCGIDVGSSKISTIIAKQSEEEREPRVMGFSSIPSRGVRRGQIVDIHQVTDAVEESVEKAERMAGAKVQSAYIAVGGPHIESLNSHGVVAVSQPDIEISHDDMVRVIDAAKAISISSTREVIEVVPREYIVDGQDGIKSPLGMSGVRLEVNTHIITASLTNLKNLERCLADLGIETRAYVFSGLSSALAVLSDTEKELGVVVVDIGGGKTDVCVYVEGALSYSSSIPIGARHITNDIAVGLRISLESAEKIKLYLTDEKVKQKMKEEKQDDIDVTHLGIIEGLKSFSYKTVIDGIIRPRSEEIFDKVLEEIDKSGFINQIPSGLVISGGGAMTTGLIDAAKRIIGMPARIGKPQFISGLIDEVMYPQYASVVGLLLYARDEGVVDQKLHFKDFDKIFRNLSLKGSFKKTFDLFKSFIP</sequence>
<keyword evidence="4 5" id="KW-0131">Cell cycle</keyword>
<dbReference type="InterPro" id="IPR043129">
    <property type="entry name" value="ATPase_NBD"/>
</dbReference>
<dbReference type="InterPro" id="IPR050696">
    <property type="entry name" value="FtsA/MreB"/>
</dbReference>
<feature type="domain" description="SHS2" evidence="7">
    <location>
        <begin position="6"/>
        <end position="195"/>
    </location>
</feature>
<dbReference type="EMBL" id="MFZM01000007">
    <property type="protein sequence ID" value="OGK24433.1"/>
    <property type="molecule type" value="Genomic_DNA"/>
</dbReference>
<evidence type="ECO:0000313" key="9">
    <source>
        <dbReference type="Proteomes" id="UP000177159"/>
    </source>
</evidence>
<evidence type="ECO:0000313" key="8">
    <source>
        <dbReference type="EMBL" id="OGK24433.1"/>
    </source>
</evidence>
<dbReference type="InterPro" id="IPR003494">
    <property type="entry name" value="SHS2_FtsA"/>
</dbReference>
<dbReference type="GO" id="GO:0032153">
    <property type="term" value="C:cell division site"/>
    <property type="evidence" value="ECO:0007669"/>
    <property type="project" value="UniProtKB-UniRule"/>
</dbReference>
<dbReference type="PANTHER" id="PTHR32432:SF4">
    <property type="entry name" value="CELL DIVISION PROTEIN FTSA"/>
    <property type="match status" value="1"/>
</dbReference>
<dbReference type="AlphaFoldDB" id="A0A1F7H071"/>
<dbReference type="Pfam" id="PF02491">
    <property type="entry name" value="SHS2_FTSA"/>
    <property type="match status" value="1"/>
</dbReference>
<comment type="function">
    <text evidence="5 6">Cell division protein that is involved in the assembly of the Z ring. May serve as a membrane anchor for the Z ring.</text>
</comment>
<dbReference type="SMART" id="SM00842">
    <property type="entry name" value="FtsA"/>
    <property type="match status" value="1"/>
</dbReference>
<keyword evidence="3 5" id="KW-0472">Membrane</keyword>
<gene>
    <name evidence="5" type="primary">ftsA</name>
    <name evidence="8" type="ORF">A3C24_02000</name>
</gene>
<keyword evidence="1 5" id="KW-1003">Cell membrane</keyword>
<dbReference type="Gene3D" id="3.30.420.40">
    <property type="match status" value="2"/>
</dbReference>
<evidence type="ECO:0000256" key="4">
    <source>
        <dbReference type="ARBA" id="ARBA00023306"/>
    </source>
</evidence>
<proteinExistence type="inferred from homology"/>
<dbReference type="CDD" id="cd24048">
    <property type="entry name" value="ASKHA_NBD_FtsA"/>
    <property type="match status" value="1"/>
</dbReference>
<dbReference type="PIRSF" id="PIRSF003101">
    <property type="entry name" value="FtsA"/>
    <property type="match status" value="1"/>
</dbReference>
<comment type="caution">
    <text evidence="8">The sequence shown here is derived from an EMBL/GenBank/DDBJ whole genome shotgun (WGS) entry which is preliminary data.</text>
</comment>
<evidence type="ECO:0000256" key="5">
    <source>
        <dbReference type="HAMAP-Rule" id="MF_02033"/>
    </source>
</evidence>
<evidence type="ECO:0000256" key="6">
    <source>
        <dbReference type="PIRNR" id="PIRNR003101"/>
    </source>
</evidence>
<dbReference type="GO" id="GO:0043093">
    <property type="term" value="P:FtsZ-dependent cytokinesis"/>
    <property type="evidence" value="ECO:0007669"/>
    <property type="project" value="UniProtKB-UniRule"/>
</dbReference>
<dbReference type="GO" id="GO:0009898">
    <property type="term" value="C:cytoplasmic side of plasma membrane"/>
    <property type="evidence" value="ECO:0007669"/>
    <property type="project" value="UniProtKB-UniRule"/>
</dbReference>
<organism evidence="8 9">
    <name type="scientific">Candidatus Roizmanbacteria bacterium RIFCSPHIGHO2_02_FULL_37_24</name>
    <dbReference type="NCBI Taxonomy" id="1802037"/>
    <lineage>
        <taxon>Bacteria</taxon>
        <taxon>Candidatus Roizmaniibacteriota</taxon>
    </lineage>
</organism>
<comment type="subunit">
    <text evidence="5">Self-interacts. Interacts with FtsZ.</text>
</comment>
<evidence type="ECO:0000256" key="3">
    <source>
        <dbReference type="ARBA" id="ARBA00023136"/>
    </source>
</evidence>
<name>A0A1F7H071_9BACT</name>
<dbReference type="InterPro" id="IPR020823">
    <property type="entry name" value="Cell_div_FtsA"/>
</dbReference>
<protein>
    <recommendedName>
        <fullName evidence="5 6">Cell division protein FtsA</fullName>
    </recommendedName>
</protein>
<evidence type="ECO:0000256" key="2">
    <source>
        <dbReference type="ARBA" id="ARBA00022618"/>
    </source>
</evidence>
<evidence type="ECO:0000259" key="7">
    <source>
        <dbReference type="SMART" id="SM00842"/>
    </source>
</evidence>
<keyword evidence="2 5" id="KW-0132">Cell division</keyword>
<dbReference type="SUPFAM" id="SSF53067">
    <property type="entry name" value="Actin-like ATPase domain"/>
    <property type="match status" value="2"/>
</dbReference>
<comment type="similarity">
    <text evidence="5 6">Belongs to the FtsA/MreB family.</text>
</comment>
<comment type="subcellular location">
    <subcellularLocation>
        <location evidence="5">Cell membrane</location>
        <topology evidence="5">Peripheral membrane protein</topology>
        <orientation evidence="5">Cytoplasmic side</orientation>
    </subcellularLocation>
    <text evidence="5">Localizes to the Z ring in an FtsZ-dependent manner. Targeted to the membrane through a conserved C-terminal amphipathic helix.</text>
</comment>
<dbReference type="Pfam" id="PF14450">
    <property type="entry name" value="FtsA"/>
    <property type="match status" value="1"/>
</dbReference>